<proteinExistence type="inferred from homology"/>
<dbReference type="InterPro" id="IPR005302">
    <property type="entry name" value="MoCF_Sase_C"/>
</dbReference>
<dbReference type="HAMAP" id="MF_03050">
    <property type="entry name" value="MOCOS"/>
    <property type="match status" value="1"/>
</dbReference>
<dbReference type="OMA" id="PCTRCQM"/>
<dbReference type="GO" id="GO:0008265">
    <property type="term" value="F:molybdenum cofactor sulfurtransferase activity"/>
    <property type="evidence" value="ECO:0007669"/>
    <property type="project" value="UniProtKB-UniRule"/>
</dbReference>
<keyword evidence="3 4" id="KW-0501">Molybdenum cofactor biosynthesis</keyword>
<dbReference type="EMBL" id="KB203149">
    <property type="protein sequence ID" value="ESO86189.1"/>
    <property type="molecule type" value="Genomic_DNA"/>
</dbReference>
<feature type="active site" evidence="4">
    <location>
        <position position="420"/>
    </location>
</feature>
<dbReference type="GO" id="GO:0030170">
    <property type="term" value="F:pyridoxal phosphate binding"/>
    <property type="evidence" value="ECO:0007669"/>
    <property type="project" value="UniProtKB-UniRule"/>
</dbReference>
<dbReference type="PANTHER" id="PTHR14237:SF80">
    <property type="entry name" value="MOLYBDENUM COFACTOR SULFURASE"/>
    <property type="match status" value="1"/>
</dbReference>
<evidence type="ECO:0000256" key="2">
    <source>
        <dbReference type="ARBA" id="ARBA00022898"/>
    </source>
</evidence>
<gene>
    <name evidence="6" type="ORF">LOTGIDRAFT_235545</name>
</gene>
<accession>V4BB32</accession>
<keyword evidence="7" id="KW-1185">Reference proteome</keyword>
<dbReference type="CTD" id="20249880"/>
<dbReference type="InterPro" id="IPR028886">
    <property type="entry name" value="MoCo_sulfurase"/>
</dbReference>
<dbReference type="KEGG" id="lgi:LOTGIDRAFT_235545"/>
<dbReference type="InterPro" id="IPR015424">
    <property type="entry name" value="PyrdxlP-dep_Trfase"/>
</dbReference>
<dbReference type="GO" id="GO:0030151">
    <property type="term" value="F:molybdenum ion binding"/>
    <property type="evidence" value="ECO:0007669"/>
    <property type="project" value="UniProtKB-UniRule"/>
</dbReference>
<reference evidence="6 7" key="1">
    <citation type="journal article" date="2013" name="Nature">
        <title>Insights into bilaterian evolution from three spiralian genomes.</title>
        <authorList>
            <person name="Simakov O."/>
            <person name="Marletaz F."/>
            <person name="Cho S.J."/>
            <person name="Edsinger-Gonzales E."/>
            <person name="Havlak P."/>
            <person name="Hellsten U."/>
            <person name="Kuo D.H."/>
            <person name="Larsson T."/>
            <person name="Lv J."/>
            <person name="Arendt D."/>
            <person name="Savage R."/>
            <person name="Osoegawa K."/>
            <person name="de Jong P."/>
            <person name="Grimwood J."/>
            <person name="Chapman J.A."/>
            <person name="Shapiro H."/>
            <person name="Aerts A."/>
            <person name="Otillar R.P."/>
            <person name="Terry A.Y."/>
            <person name="Boore J.L."/>
            <person name="Grigoriev I.V."/>
            <person name="Lindberg D.R."/>
            <person name="Seaver E.C."/>
            <person name="Weisblat D.A."/>
            <person name="Putnam N.H."/>
            <person name="Rokhsar D.S."/>
        </authorList>
    </citation>
    <scope>NUCLEOTIDE SEQUENCE [LARGE SCALE GENOMIC DNA]</scope>
</reference>
<dbReference type="Gene3D" id="3.40.640.10">
    <property type="entry name" value="Type I PLP-dependent aspartate aminotransferase-like (Major domain)"/>
    <property type="match status" value="1"/>
</dbReference>
<comment type="catalytic activity">
    <reaction evidence="4">
        <text>Mo-molybdopterin + L-cysteine + AH2 = thio-Mo-molybdopterin + L-alanine + A + H2O</text>
        <dbReference type="Rhea" id="RHEA:42636"/>
        <dbReference type="ChEBI" id="CHEBI:13193"/>
        <dbReference type="ChEBI" id="CHEBI:15377"/>
        <dbReference type="ChEBI" id="CHEBI:17499"/>
        <dbReference type="ChEBI" id="CHEBI:35235"/>
        <dbReference type="ChEBI" id="CHEBI:57972"/>
        <dbReference type="ChEBI" id="CHEBI:71302"/>
        <dbReference type="ChEBI" id="CHEBI:82685"/>
        <dbReference type="EC" id="2.8.1.9"/>
    </reaction>
</comment>
<dbReference type="Pfam" id="PF03476">
    <property type="entry name" value="MOSC_N"/>
    <property type="match status" value="1"/>
</dbReference>
<dbReference type="SUPFAM" id="SSF53383">
    <property type="entry name" value="PLP-dependent transferases"/>
    <property type="match status" value="1"/>
</dbReference>
<keyword evidence="2 4" id="KW-0663">Pyridoxal phosphate</keyword>
<dbReference type="InterPro" id="IPR000192">
    <property type="entry name" value="Aminotrans_V_dom"/>
</dbReference>
<dbReference type="InterPro" id="IPR015421">
    <property type="entry name" value="PyrdxlP-dep_Trfase_major"/>
</dbReference>
<feature type="modified residue" description="N6-(pyridoxal phosphate)lysine" evidence="4">
    <location>
        <position position="260"/>
    </location>
</feature>
<dbReference type="SUPFAM" id="SSF141673">
    <property type="entry name" value="MOSC N-terminal domain-like"/>
    <property type="match status" value="1"/>
</dbReference>
<evidence type="ECO:0000259" key="5">
    <source>
        <dbReference type="PROSITE" id="PS51340"/>
    </source>
</evidence>
<keyword evidence="1 4" id="KW-0808">Transferase</keyword>
<dbReference type="OrthoDB" id="420046at2759"/>
<dbReference type="AlphaFoldDB" id="V4BB32"/>
<dbReference type="Pfam" id="PF00266">
    <property type="entry name" value="Aminotran_5"/>
    <property type="match status" value="2"/>
</dbReference>
<dbReference type="GO" id="GO:0016829">
    <property type="term" value="F:lyase activity"/>
    <property type="evidence" value="ECO:0007669"/>
    <property type="project" value="UniProtKB-UniRule"/>
</dbReference>
<sequence>MSPFGDPSFKYTIVSSEKVKSEEVYLDHAATTLYSKRQIQAYQEDLLSHVYGNPHSRCPSSQLTADSIEQIRFRILRFFNTNSKEYSVIFTSGCTGALKLVAETFQFHSAHSNSTDNDRRLENCVKVDNSNHSDSDLNNGYFCYLLDNHTSAQGMRELAAKRTKNIQCLDTPDLSKCLICDFNVVNENSNNLFVFPAQSNFSGEKFPLQWIEDFHNGRMKCQERIPGQWFVLLDAASYVSTSYLNLGLHKPDFITLSFYKIFGFPTGLGALLVKNDSSYILHKEYFGGGTVAVSSAQHRFHIFRENISERFEDGTLPFLDIIALRHGFDAIEQFGGGIHNVSHHTFTIAQYLHHHLCQLYHYNDTPLVVIYGNGNFSDINTQGAIVNFNLKRCNSEFIGFAEVDKLAQLHKIHLRTGCFCNVGACQKYLDITLQQLQDNFKEGHVCGDDKDLINGLPTGSVRISFGYMSTLEDAQKSLQFLTQNNPQKQTTEKNDDVIKKCDEKTRLLTNIFLYPIKSCGAFEVSEWEITSKGLLYDRHWMIVSEAGVTISQKREPRLCLIKPFIDLHNNSIYLQYPEMPELCLSLDCNQGNSFTGEICTNKVCGDKVEMYDFGDEAGDWISLAINRSGCRLLQHKADHFRKCKLKDSSSDAVSSTELSLANESQFLLISRQSIKALLKKMSEENSLNSENGKEDNEQPLTMPDEENIMKRFRANFVIGGGLCFEEDNWSDISLGNNQMKSQGGCSRCQMICLDQNTGNRSKEPLKTLAVWRGRMVPFGIHLRMKILSENRNMVYVGDEVKTSSH</sequence>
<organism evidence="6 7">
    <name type="scientific">Lottia gigantea</name>
    <name type="common">Giant owl limpet</name>
    <dbReference type="NCBI Taxonomy" id="225164"/>
    <lineage>
        <taxon>Eukaryota</taxon>
        <taxon>Metazoa</taxon>
        <taxon>Spiralia</taxon>
        <taxon>Lophotrochozoa</taxon>
        <taxon>Mollusca</taxon>
        <taxon>Gastropoda</taxon>
        <taxon>Patellogastropoda</taxon>
        <taxon>Lottioidea</taxon>
        <taxon>Lottiidae</taxon>
        <taxon>Lottia</taxon>
    </lineage>
</organism>
<dbReference type="GeneID" id="20249880"/>
<comment type="cofactor">
    <cofactor evidence="4">
        <name>pyridoxal 5'-phosphate</name>
        <dbReference type="ChEBI" id="CHEBI:597326"/>
    </cofactor>
</comment>
<dbReference type="EC" id="2.8.1.9" evidence="4"/>
<name>V4BB32_LOTGI</name>
<dbReference type="RefSeq" id="XP_009063148.1">
    <property type="nucleotide sequence ID" value="XM_009064900.1"/>
</dbReference>
<evidence type="ECO:0000256" key="3">
    <source>
        <dbReference type="ARBA" id="ARBA00023150"/>
    </source>
</evidence>
<evidence type="ECO:0000256" key="1">
    <source>
        <dbReference type="ARBA" id="ARBA00022679"/>
    </source>
</evidence>
<protein>
    <recommendedName>
        <fullName evidence="4">Molybdenum cofactor sulfurase</fullName>
        <shortName evidence="4">MCS</shortName>
        <shortName evidence="4">MOS</shortName>
        <shortName evidence="4">MoCo sulfurase</shortName>
        <ecNumber evidence="4">2.8.1.9</ecNumber>
    </recommendedName>
    <alternativeName>
        <fullName evidence="4">Molybdenum cofactor sulfurtransferase</fullName>
    </alternativeName>
</protein>
<evidence type="ECO:0000256" key="4">
    <source>
        <dbReference type="HAMAP-Rule" id="MF_03050"/>
    </source>
</evidence>
<comment type="similarity">
    <text evidence="4">Belongs to the class-V pyridoxal-phosphate-dependent aminotransferase family. MOCOS subfamily.</text>
</comment>
<dbReference type="PROSITE" id="PS51340">
    <property type="entry name" value="MOSC"/>
    <property type="match status" value="1"/>
</dbReference>
<comment type="function">
    <text evidence="4">Sulfurates the molybdenum cofactor. Sulfation of molybdenum is essential for xanthine dehydrogenase (XDH) and aldehyde oxidase (ADO) enzymes in which molybdenum cofactor is liganded by 1 oxygen and 1 sulfur atom in active form.</text>
</comment>
<dbReference type="STRING" id="225164.V4BB32"/>
<dbReference type="InterPro" id="IPR005303">
    <property type="entry name" value="MOCOS_middle"/>
</dbReference>
<dbReference type="Pfam" id="PF03473">
    <property type="entry name" value="MOSC"/>
    <property type="match status" value="1"/>
</dbReference>
<evidence type="ECO:0000313" key="7">
    <source>
        <dbReference type="Proteomes" id="UP000030746"/>
    </source>
</evidence>
<dbReference type="HOGENOM" id="CLU_010913_0_1_1"/>
<dbReference type="GO" id="GO:0006777">
    <property type="term" value="P:Mo-molybdopterin cofactor biosynthetic process"/>
    <property type="evidence" value="ECO:0007669"/>
    <property type="project" value="UniProtKB-UniRule"/>
</dbReference>
<feature type="domain" description="MOSC" evidence="5">
    <location>
        <begin position="630"/>
        <end position="803"/>
    </location>
</feature>
<evidence type="ECO:0000313" key="6">
    <source>
        <dbReference type="EMBL" id="ESO86189.1"/>
    </source>
</evidence>
<dbReference type="Proteomes" id="UP000030746">
    <property type="component" value="Unassembled WGS sequence"/>
</dbReference>
<dbReference type="PANTHER" id="PTHR14237">
    <property type="entry name" value="MOLYBDOPTERIN COFACTOR SULFURASE MOSC"/>
    <property type="match status" value="1"/>
</dbReference>